<protein>
    <submittedName>
        <fullName evidence="2">Aste57867_14666 protein</fullName>
    </submittedName>
</protein>
<reference evidence="1" key="2">
    <citation type="submission" date="2019-06" db="EMBL/GenBank/DDBJ databases">
        <title>Genomics analysis of Aphanomyces spp. identifies a new class of oomycete effector associated with host adaptation.</title>
        <authorList>
            <person name="Gaulin E."/>
        </authorList>
    </citation>
    <scope>NUCLEOTIDE SEQUENCE</scope>
    <source>
        <strain evidence="1">CBS 578.67</strain>
    </source>
</reference>
<name>A0A485L2Z5_9STRA</name>
<sequence length="205" mass="22673">MVSKVTTLTPVHAAVAAVCQTPDKATLCLVHVTYAGQSWYSGHHVTELQALCSELATTSCHVRSCDTCGHLRDLFPDGLMKKKPSLFWPHSDLRVAMHQVGQLQIFLRSVLMATQGLLVDPHESPSETCVVTTLMRSFLHVPPTKPLETSLTIAFLRVQHPILPLIETLPLYLTTVGTKERRSEYRLASPVQFLLPRSTTSSCVC</sequence>
<evidence type="ECO:0000313" key="2">
    <source>
        <dbReference type="EMBL" id="VFT91484.1"/>
    </source>
</evidence>
<evidence type="ECO:0000313" key="3">
    <source>
        <dbReference type="Proteomes" id="UP000332933"/>
    </source>
</evidence>
<keyword evidence="3" id="KW-1185">Reference proteome</keyword>
<dbReference type="EMBL" id="VJMH01005567">
    <property type="protein sequence ID" value="KAF0694467.1"/>
    <property type="molecule type" value="Genomic_DNA"/>
</dbReference>
<dbReference type="EMBL" id="CAADRA010005588">
    <property type="protein sequence ID" value="VFT91484.1"/>
    <property type="molecule type" value="Genomic_DNA"/>
</dbReference>
<proteinExistence type="predicted"/>
<evidence type="ECO:0000313" key="1">
    <source>
        <dbReference type="EMBL" id="KAF0694467.1"/>
    </source>
</evidence>
<dbReference type="Proteomes" id="UP000332933">
    <property type="component" value="Unassembled WGS sequence"/>
</dbReference>
<organism evidence="2 3">
    <name type="scientific">Aphanomyces stellatus</name>
    <dbReference type="NCBI Taxonomy" id="120398"/>
    <lineage>
        <taxon>Eukaryota</taxon>
        <taxon>Sar</taxon>
        <taxon>Stramenopiles</taxon>
        <taxon>Oomycota</taxon>
        <taxon>Saprolegniomycetes</taxon>
        <taxon>Saprolegniales</taxon>
        <taxon>Verrucalvaceae</taxon>
        <taxon>Aphanomyces</taxon>
    </lineage>
</organism>
<reference evidence="2 3" key="1">
    <citation type="submission" date="2019-03" db="EMBL/GenBank/DDBJ databases">
        <authorList>
            <person name="Gaulin E."/>
            <person name="Dumas B."/>
        </authorList>
    </citation>
    <scope>NUCLEOTIDE SEQUENCE [LARGE SCALE GENOMIC DNA]</scope>
    <source>
        <strain evidence="2">CBS 568.67</strain>
    </source>
</reference>
<accession>A0A485L2Z5</accession>
<gene>
    <name evidence="2" type="primary">Aste57867_14666</name>
    <name evidence="1" type="ORF">As57867_014611</name>
    <name evidence="2" type="ORF">ASTE57867_14666</name>
</gene>
<dbReference type="AlphaFoldDB" id="A0A485L2Z5"/>